<gene>
    <name evidence="2" type="ORF">RM779_33030</name>
</gene>
<dbReference type="RefSeq" id="WP_311621500.1">
    <property type="nucleotide sequence ID" value="NZ_JAVREV010000037.1"/>
</dbReference>
<evidence type="ECO:0000313" key="3">
    <source>
        <dbReference type="Proteomes" id="UP001183615"/>
    </source>
</evidence>
<accession>A0ABU2SEJ2</accession>
<feature type="domain" description="Aminoglycoside phosphotransferase" evidence="1">
    <location>
        <begin position="22"/>
        <end position="226"/>
    </location>
</feature>
<dbReference type="Gene3D" id="3.90.1200.10">
    <property type="match status" value="1"/>
</dbReference>
<organism evidence="2 3">
    <name type="scientific">Streptomyces johnsoniae</name>
    <dbReference type="NCBI Taxonomy" id="3075532"/>
    <lineage>
        <taxon>Bacteria</taxon>
        <taxon>Bacillati</taxon>
        <taxon>Actinomycetota</taxon>
        <taxon>Actinomycetes</taxon>
        <taxon>Kitasatosporales</taxon>
        <taxon>Streptomycetaceae</taxon>
        <taxon>Streptomyces</taxon>
    </lineage>
</organism>
<evidence type="ECO:0000313" key="2">
    <source>
        <dbReference type="EMBL" id="MDT0447385.1"/>
    </source>
</evidence>
<name>A0ABU2SEJ2_9ACTN</name>
<protein>
    <submittedName>
        <fullName evidence="2">Phosphotransferase</fullName>
    </submittedName>
</protein>
<dbReference type="SUPFAM" id="SSF56112">
    <property type="entry name" value="Protein kinase-like (PK-like)"/>
    <property type="match status" value="1"/>
</dbReference>
<comment type="caution">
    <text evidence="2">The sequence shown here is derived from an EMBL/GenBank/DDBJ whole genome shotgun (WGS) entry which is preliminary data.</text>
</comment>
<dbReference type="InterPro" id="IPR002575">
    <property type="entry name" value="Aminoglycoside_PTrfase"/>
</dbReference>
<reference evidence="3" key="1">
    <citation type="submission" date="2023-07" db="EMBL/GenBank/DDBJ databases">
        <title>30 novel species of actinomycetes from the DSMZ collection.</title>
        <authorList>
            <person name="Nouioui I."/>
        </authorList>
    </citation>
    <scope>NUCLEOTIDE SEQUENCE [LARGE SCALE GENOMIC DNA]</scope>
    <source>
        <strain evidence="3">DSM 41886</strain>
    </source>
</reference>
<sequence length="275" mass="28305">MTGDEPVVLADRLDGTVVRIGDVVVKAHGEGTDAAALAARVRAAAHPALAGVLLPPLPPGTVSLLHDGRPATLWPYGAPVDPEAVPWEAAGALLARLHAVPPAVPGPLPPAGGPARAARALARLRSARLPSAHAAVRDAAARILATPVPVRSVALCHGDFHLGQLIRYPADGGAWRLIDVDDLGTGDPAWDLARPAAWFAAGLLPAEDWHRLLHAYQAAAGTGGEDPWPALDGPARVLTAQCAARALVRTAAAGRPPEPEDEALFISCLRIAALP</sequence>
<keyword evidence="3" id="KW-1185">Reference proteome</keyword>
<dbReference type="InterPro" id="IPR011009">
    <property type="entry name" value="Kinase-like_dom_sf"/>
</dbReference>
<dbReference type="Pfam" id="PF01636">
    <property type="entry name" value="APH"/>
    <property type="match status" value="1"/>
</dbReference>
<dbReference type="Proteomes" id="UP001183615">
    <property type="component" value="Unassembled WGS sequence"/>
</dbReference>
<proteinExistence type="predicted"/>
<dbReference type="EMBL" id="JAVREV010000037">
    <property type="protein sequence ID" value="MDT0447385.1"/>
    <property type="molecule type" value="Genomic_DNA"/>
</dbReference>
<evidence type="ECO:0000259" key="1">
    <source>
        <dbReference type="Pfam" id="PF01636"/>
    </source>
</evidence>